<evidence type="ECO:0000256" key="1">
    <source>
        <dbReference type="ARBA" id="ARBA00011245"/>
    </source>
</evidence>
<keyword evidence="4" id="KW-0653">Protein transport</keyword>
<evidence type="ECO:0000256" key="2">
    <source>
        <dbReference type="ARBA" id="ARBA00022448"/>
    </source>
</evidence>
<keyword evidence="2" id="KW-0813">Transport</keyword>
<comment type="subunit">
    <text evidence="1">Monomer.</text>
</comment>
<dbReference type="Pfam" id="PF19574">
    <property type="entry name" value="LolA_3"/>
    <property type="match status" value="1"/>
</dbReference>
<keyword evidence="3 5" id="KW-0732">Signal</keyword>
<dbReference type="InterPro" id="IPR004564">
    <property type="entry name" value="OM_lipoprot_carrier_LolA-like"/>
</dbReference>
<comment type="caution">
    <text evidence="6">The sequence shown here is derived from an EMBL/GenBank/DDBJ whole genome shotgun (WGS) entry which is preliminary data.</text>
</comment>
<protein>
    <submittedName>
        <fullName evidence="6">Outer membrane lipoprotein carrier protein LolA</fullName>
    </submittedName>
</protein>
<feature type="chain" id="PRO_5045759661" evidence="5">
    <location>
        <begin position="19"/>
        <end position="208"/>
    </location>
</feature>
<keyword evidence="6" id="KW-0449">Lipoprotein</keyword>
<proteinExistence type="predicted"/>
<evidence type="ECO:0000256" key="4">
    <source>
        <dbReference type="ARBA" id="ARBA00022927"/>
    </source>
</evidence>
<evidence type="ECO:0000256" key="5">
    <source>
        <dbReference type="SAM" id="SignalP"/>
    </source>
</evidence>
<accession>A0ABT1TFX3</accession>
<feature type="signal peptide" evidence="5">
    <location>
        <begin position="1"/>
        <end position="18"/>
    </location>
</feature>
<dbReference type="Proteomes" id="UP001524499">
    <property type="component" value="Unassembled WGS sequence"/>
</dbReference>
<reference evidence="6 7" key="1">
    <citation type="submission" date="2022-07" db="EMBL/GenBank/DDBJ databases">
        <title>Methylomonas rivi sp. nov., Methylomonas rosea sp. nov., Methylomonas aureus sp. nov. and Methylomonas subterranea sp. nov., four novel methanotrophs isolated from a freshwater creek and the deep terrestrial subsurface.</title>
        <authorList>
            <person name="Abin C."/>
            <person name="Sankaranarayanan K."/>
            <person name="Garner C."/>
            <person name="Sindelar R."/>
            <person name="Kotary K."/>
            <person name="Garner R."/>
            <person name="Barclay S."/>
            <person name="Lawson P."/>
            <person name="Krumholz L."/>
        </authorList>
    </citation>
    <scope>NUCLEOTIDE SEQUENCE [LARGE SCALE GENOMIC DNA]</scope>
    <source>
        <strain evidence="6 7">SURF-2</strain>
    </source>
</reference>
<dbReference type="Gene3D" id="2.50.20.10">
    <property type="entry name" value="Lipoprotein localisation LolA/LolB/LppX"/>
    <property type="match status" value="1"/>
</dbReference>
<dbReference type="InterPro" id="IPR029046">
    <property type="entry name" value="LolA/LolB/LppX"/>
</dbReference>
<dbReference type="EMBL" id="JANIBJ010000013">
    <property type="protein sequence ID" value="MCQ8104214.1"/>
    <property type="molecule type" value="Genomic_DNA"/>
</dbReference>
<evidence type="ECO:0000256" key="3">
    <source>
        <dbReference type="ARBA" id="ARBA00022729"/>
    </source>
</evidence>
<evidence type="ECO:0000313" key="6">
    <source>
        <dbReference type="EMBL" id="MCQ8104214.1"/>
    </source>
</evidence>
<sequence>MKRFWAVLLLCLALPCPADDGALSEVLGKLRQVGQASFQYHEIQTLELAASPWRASGIMLTDEAGSLVKLQLQPSRVIMAISGDSLYYWDAAQNRRHSMPIAYADETAAQILIFRGILLGRAEELTAGYDLAADVRNPDWSLHMQPKNAQAGDNTPTIDISGDADPDKRRILLRRADGETTEYRIEKVAAPHAENYSIPQLLREAGGE</sequence>
<dbReference type="RefSeq" id="WP_256601992.1">
    <property type="nucleotide sequence ID" value="NZ_JANIBJ010000013.1"/>
</dbReference>
<name>A0ABT1TFX3_9GAMM</name>
<dbReference type="SUPFAM" id="SSF89392">
    <property type="entry name" value="Prokaryotic lipoproteins and lipoprotein localization factors"/>
    <property type="match status" value="1"/>
</dbReference>
<organism evidence="6 7">
    <name type="scientific">Methylomonas subterranea</name>
    <dbReference type="NCBI Taxonomy" id="2952225"/>
    <lineage>
        <taxon>Bacteria</taxon>
        <taxon>Pseudomonadati</taxon>
        <taxon>Pseudomonadota</taxon>
        <taxon>Gammaproteobacteria</taxon>
        <taxon>Methylococcales</taxon>
        <taxon>Methylococcaceae</taxon>
        <taxon>Methylomonas</taxon>
    </lineage>
</organism>
<evidence type="ECO:0000313" key="7">
    <source>
        <dbReference type="Proteomes" id="UP001524499"/>
    </source>
</evidence>
<keyword evidence="7" id="KW-1185">Reference proteome</keyword>
<gene>
    <name evidence="6" type="ORF">NP590_08865</name>
</gene>